<dbReference type="GO" id="GO:0017025">
    <property type="term" value="F:TBP-class protein binding"/>
    <property type="evidence" value="ECO:0007669"/>
    <property type="project" value="InterPro"/>
</dbReference>
<dbReference type="InterPro" id="IPR049730">
    <property type="entry name" value="SNF2/RAD54-like_C"/>
</dbReference>
<dbReference type="InterPro" id="IPR045851">
    <property type="entry name" value="AMP-bd_C_sf"/>
</dbReference>
<dbReference type="InterPro" id="IPR016024">
    <property type="entry name" value="ARM-type_fold"/>
</dbReference>
<evidence type="ECO:0000256" key="12">
    <source>
        <dbReference type="ARBA" id="ARBA00023163"/>
    </source>
</evidence>
<keyword evidence="4" id="KW-0436">Ligase</keyword>
<evidence type="ECO:0000256" key="7">
    <source>
        <dbReference type="ARBA" id="ARBA00022801"/>
    </source>
</evidence>
<evidence type="ECO:0000256" key="13">
    <source>
        <dbReference type="ARBA" id="ARBA00023242"/>
    </source>
</evidence>
<dbReference type="InterPro" id="IPR000873">
    <property type="entry name" value="AMP-dep_synth/lig_dom"/>
</dbReference>
<dbReference type="InterPro" id="IPR038718">
    <property type="entry name" value="SNF2-like_sf"/>
</dbReference>
<dbReference type="InterPro" id="IPR001650">
    <property type="entry name" value="Helicase_C-like"/>
</dbReference>
<keyword evidence="6" id="KW-0547">Nucleotide-binding</keyword>
<comment type="subcellular location">
    <subcellularLocation>
        <location evidence="1">Nucleus</location>
    </subcellularLocation>
</comment>
<dbReference type="SUPFAM" id="SSF52540">
    <property type="entry name" value="P-loop containing nucleoside triphosphate hydrolases"/>
    <property type="match status" value="2"/>
</dbReference>
<evidence type="ECO:0000256" key="16">
    <source>
        <dbReference type="ARBA" id="ARBA00073046"/>
    </source>
</evidence>
<evidence type="ECO:0000256" key="5">
    <source>
        <dbReference type="ARBA" id="ARBA00022737"/>
    </source>
</evidence>
<evidence type="ECO:0000256" key="10">
    <source>
        <dbReference type="ARBA" id="ARBA00023015"/>
    </source>
</evidence>
<keyword evidence="23" id="KW-1185">Reference proteome</keyword>
<dbReference type="FunFam" id="3.40.50.300:FF:000428">
    <property type="entry name" value="TATA-binding protein-associated factor 172"/>
    <property type="match status" value="1"/>
</dbReference>
<evidence type="ECO:0000259" key="21">
    <source>
        <dbReference type="PROSITE" id="PS51194"/>
    </source>
</evidence>
<keyword evidence="12" id="KW-0804">Transcription</keyword>
<dbReference type="InterPro" id="IPR014001">
    <property type="entry name" value="Helicase_ATP-bd"/>
</dbReference>
<keyword evidence="9" id="KW-0067">ATP-binding</keyword>
<dbReference type="Pfam" id="PF13193">
    <property type="entry name" value="AMP-binding_C"/>
    <property type="match status" value="1"/>
</dbReference>
<feature type="compositionally biased region" description="Polar residues" evidence="19">
    <location>
        <begin position="718"/>
        <end position="727"/>
    </location>
</feature>
<evidence type="ECO:0000256" key="9">
    <source>
        <dbReference type="ARBA" id="ARBA00022840"/>
    </source>
</evidence>
<dbReference type="PROSITE" id="PS51194">
    <property type="entry name" value="HELICASE_CTER"/>
    <property type="match status" value="1"/>
</dbReference>
<dbReference type="EMBL" id="WWBZ02000022">
    <property type="protein sequence ID" value="KAF4308789.1"/>
    <property type="molecule type" value="Genomic_DNA"/>
</dbReference>
<evidence type="ECO:0000256" key="1">
    <source>
        <dbReference type="ARBA" id="ARBA00004123"/>
    </source>
</evidence>
<evidence type="ECO:0000256" key="17">
    <source>
        <dbReference type="ARBA" id="ARBA00081280"/>
    </source>
</evidence>
<dbReference type="GO" id="GO:0004386">
    <property type="term" value="F:helicase activity"/>
    <property type="evidence" value="ECO:0007669"/>
    <property type="project" value="UniProtKB-KW"/>
</dbReference>
<name>A0A8H4IX51_9PEZI</name>
<evidence type="ECO:0000256" key="6">
    <source>
        <dbReference type="ARBA" id="ARBA00022741"/>
    </source>
</evidence>
<proteinExistence type="inferred from homology"/>
<feature type="compositionally biased region" description="Basic and acidic residues" evidence="19">
    <location>
        <begin position="915"/>
        <end position="951"/>
    </location>
</feature>
<comment type="function">
    <text evidence="14">Regulates transcription in association with TATA binding protein (TBP). Removes TBP from the TATA box via its C-terminal ATPase activity. Both transcription activation and repression require its ATPase activity. Part of the NCT transcriptional regulatory complex that acts as a key regulator of ergosterol biosynthesis and the azole exporter cdr1B. The NCT complex binds the promoters of genes linked to azole susceptibility, and especially represses the expression of cdr1B transporter.</text>
</comment>
<dbReference type="Pfam" id="PF00271">
    <property type="entry name" value="Helicase_C"/>
    <property type="match status" value="1"/>
</dbReference>
<evidence type="ECO:0000256" key="8">
    <source>
        <dbReference type="ARBA" id="ARBA00022806"/>
    </source>
</evidence>
<dbReference type="GO" id="GO:0005524">
    <property type="term" value="F:ATP binding"/>
    <property type="evidence" value="ECO:0007669"/>
    <property type="project" value="UniProtKB-KW"/>
</dbReference>
<keyword evidence="5" id="KW-0677">Repeat</keyword>
<feature type="region of interest" description="Disordered" evidence="19">
    <location>
        <begin position="19"/>
        <end position="38"/>
    </location>
</feature>
<dbReference type="Pfam" id="PF00176">
    <property type="entry name" value="SNF2-rel_dom"/>
    <property type="match status" value="1"/>
</dbReference>
<evidence type="ECO:0000256" key="11">
    <source>
        <dbReference type="ARBA" id="ARBA00023125"/>
    </source>
</evidence>
<comment type="subunit">
    <text evidence="15">Forms the NCT transcriptional regulatory complex with nctA and nctB.</text>
</comment>
<evidence type="ECO:0000256" key="14">
    <source>
        <dbReference type="ARBA" id="ARBA00053370"/>
    </source>
</evidence>
<feature type="compositionally biased region" description="Polar residues" evidence="19">
    <location>
        <begin position="834"/>
        <end position="860"/>
    </location>
</feature>
<feature type="region of interest" description="Disordered" evidence="19">
    <location>
        <begin position="901"/>
        <end position="969"/>
    </location>
</feature>
<feature type="compositionally biased region" description="Basic and acidic residues" evidence="19">
    <location>
        <begin position="705"/>
        <end position="717"/>
    </location>
</feature>
<keyword evidence="11" id="KW-0238">DNA-binding</keyword>
<evidence type="ECO:0000256" key="3">
    <source>
        <dbReference type="ARBA" id="ARBA00007025"/>
    </source>
</evidence>
<dbReference type="InterPro" id="IPR000330">
    <property type="entry name" value="SNF2_N"/>
</dbReference>
<dbReference type="Proteomes" id="UP000572817">
    <property type="component" value="Unassembled WGS sequence"/>
</dbReference>
<dbReference type="Gene3D" id="3.30.300.30">
    <property type="match status" value="1"/>
</dbReference>
<protein>
    <recommendedName>
        <fullName evidence="16">TATA-binding protein-associated factor mot1</fullName>
    </recommendedName>
    <alternativeName>
        <fullName evidence="18">Modifier of transcription 1</fullName>
    </alternativeName>
    <alternativeName>
        <fullName evidence="17">NCT transcriptional regulatory complex subunit mot1</fullName>
    </alternativeName>
</protein>
<dbReference type="Pfam" id="PF12054">
    <property type="entry name" value="DUF3535"/>
    <property type="match status" value="1"/>
</dbReference>
<accession>A0A8H4IX51</accession>
<dbReference type="InterPro" id="IPR011989">
    <property type="entry name" value="ARM-like"/>
</dbReference>
<keyword evidence="13" id="KW-0539">Nucleus</keyword>
<feature type="region of interest" description="Disordered" evidence="19">
    <location>
        <begin position="1354"/>
        <end position="1397"/>
    </location>
</feature>
<organism evidence="22 23">
    <name type="scientific">Botryosphaeria dothidea</name>
    <dbReference type="NCBI Taxonomy" id="55169"/>
    <lineage>
        <taxon>Eukaryota</taxon>
        <taxon>Fungi</taxon>
        <taxon>Dikarya</taxon>
        <taxon>Ascomycota</taxon>
        <taxon>Pezizomycotina</taxon>
        <taxon>Dothideomycetes</taxon>
        <taxon>Dothideomycetes incertae sedis</taxon>
        <taxon>Botryosphaeriales</taxon>
        <taxon>Botryosphaeriaceae</taxon>
        <taxon>Botryosphaeria</taxon>
    </lineage>
</organism>
<dbReference type="InterPro" id="IPR022707">
    <property type="entry name" value="Mot1_central_dom"/>
</dbReference>
<evidence type="ECO:0000313" key="22">
    <source>
        <dbReference type="EMBL" id="KAF4308789.1"/>
    </source>
</evidence>
<dbReference type="InterPro" id="IPR044972">
    <property type="entry name" value="Mot1"/>
</dbReference>
<dbReference type="SUPFAM" id="SSF56801">
    <property type="entry name" value="Acetyl-CoA synthetase-like"/>
    <property type="match status" value="1"/>
</dbReference>
<evidence type="ECO:0000256" key="15">
    <source>
        <dbReference type="ARBA" id="ARBA00064550"/>
    </source>
</evidence>
<dbReference type="FunFam" id="1.25.10.10:FF:000508">
    <property type="entry name" value="Probable helicase mot1"/>
    <property type="match status" value="1"/>
</dbReference>
<dbReference type="Pfam" id="PF00501">
    <property type="entry name" value="AMP-binding"/>
    <property type="match status" value="1"/>
</dbReference>
<evidence type="ECO:0000256" key="19">
    <source>
        <dbReference type="SAM" id="MobiDB-lite"/>
    </source>
</evidence>
<dbReference type="CDD" id="cd18793">
    <property type="entry name" value="SF2_C_SNF"/>
    <property type="match status" value="1"/>
</dbReference>
<dbReference type="InterPro" id="IPR025110">
    <property type="entry name" value="AMP-bd_C"/>
</dbReference>
<dbReference type="PANTHER" id="PTHR36498">
    <property type="entry name" value="TATA-BINDING PROTEIN-ASSOCIATED FACTOR 172"/>
    <property type="match status" value="1"/>
</dbReference>
<sequence length="2558" mass="282841">MSGAKQRLQNLAAHFFPSSASSSVKGGSTSSNVAANNNAQDYGRRSNFHTLSPTNFLPRAAAIEPNVEAIYHVTANGRILRRNYEEAADRARGLAYFLKKHGYKRVGILAPNTPAFLEGFFGIAAAGAVNIAVNYRLKPEDISYIFQHSEADIIIVDAEFTPLLENYRAARPSVPIIVDTDTDVTEGELSGPFDEAVLEGLNYDKQLGSKGWAALEAQAGNEDDVIALAYTSGTTARPKGVEYTHRGVYLAAVGNVIESGLNYHAGRCRYLWTLPMFHATGWTFPWAITAVRGTHYCLRKIDYPEIWRLLKEEQITHFNAAPTVNTLLCAADEAERLPNPVRVTVAASPPTAHLFETMTKLNLYPVHVYGMTETYGPITKGYHMPEWEELPLKEKYARMARQGHGFVTSLPIRVIKPDLPEGQLEDVEKNGTEIGEIVFAGNICAKGYYKDPEATRKLFAGGVLHSGDLAVWHPDGALQILDRAKDIIISGGENISSVALESMLVTHPDVLEAGVVAVPDSHWGERPKAFVTVKQGKALKGEDLIAWGKNHSAISKFMVPREVEVVGELPKTSTGKVKKNVLREWAKGADRTTAEADDSCPFAPSAVAYGFEEQAACSDGDGLEGWASAGKDDTARLDRLVTLLETGSTQLIRNTAAQQLADIQKQHPEELFNLLTRVIPYLRSKSWDTRTAAAKAIGGIVENAEKFDPNAEDDPVKTETNGHSNGSVKKEEAVELPPLSDDQLQLETLDIPMILKNGKHLLGSAGREYDFKLAAMDPAERLAYQKKSLKARLGIGGDYMDEDIVTHEDIAAPTNSRSSMPPPTPGIGLHKLDTSVSRQNSISSPSHNTAVSPSHDQPAQTPVDENGHALSKRQLNALKRKNKMHLKGQANKVRVIDLATRRPSQDHPQTPAEPHAVKTEVKTEEEATENKVNDYFSLERHGDDDDSKVVSEFKGAPAPEKSTIQTEEEEQGLEWPYDRLCEILTVDLFDPNWEIRHGAAMGLREVVRVHGAGAGRQRGKNRTQNDLQNQRWLDDMSCRICCVFMLDRFGDYVSDNVVAPIRETAGQTLGAVLQYLSSDLVRAVYTVLYRLVMQDEFNEKRVWQACHGGMIGMRYLVAVRNDLLLTDPSLMDGVLSAVMRGLGDFDDDVRAVSAATLIPVAKEFVNLRPAALNQLIGIVWDCLSNLSDDLSASTGSVMDLLAKLCSFTEVLDAMKLNAAKDPEQSFTRLVPRLFPFLRHTITSVRSAVLRALLTFLDIEGEGTKGWINGKALRLIYQNLLVERNEPVLKLSLQVWNKLLEVLAAEGPEAFANEFQPHIDPLVTLTVHPIGVSRHPIPMDPTLFIRPSGQSYAPNGHATRRISPVSATPDGQPKKRRRLEKHKEKETPPPSAHNIDAPMMEGDVDLVGADTIIRSKIYAAQALGRAIALWPKSSRQGVFAPRLLPHLRSSYSTSQLTTCMISEEFAKASDAEKDDLSQDLVKVIRSMIEDERPVCYGDLTSYLTIVRAQCQSLLNTFRDLGHVAPAKLPTLAVIVQGEPDASQYAFSITDGEKIVGPDFDRLKKSLTPASRVAATQPLLAAQQDVQHAIDEAKAVKQERDIRIKAASAAAVVSFREIPKKPALTIKGMMDSVKNEENMELQRRSAAAVAVLVEHVAASGKRVVVEKVVGNLVKFCCMETAETPEFHVNADVEVGILSLKKEEDIRDHPDAAKFEREAKAARITRRGAKEALEQMVSNFGGQLFERIPILRALIEEPIKQAFTSDELPSDITNPDNVLGQEVVDGLSTLRALVGKFHPDLHSFVLDLLPLIAKALQSKLSVLRYAAAKCFATICSVMTVQGITMLVEKVMPAINNPIDVHCRQGAIECIYHLIHVMEDGILPYVIFLIVPVLGRMSDSDNDVRLIATTTFATLVKLVPLEAGIPDPPGLSEELLKGRDRERKFIAQMLDAKKVEPFEIPVAIKAELRSYQQDGVNWLAFLNRYHLHGILCDDMGLGKTLQTICIVASDHHNRAEEYKKTGSPDVRRLPSLIVCPPTLSGHWQQEIRTYAPFLNPVAYVGPPAERAKVRAQLADADIVITSYDICRNDIEVMAPLNWNYCVLDEGHLIKNSKTKTTFAVKRLISNHRLILTGTPIQNNVLELWSLFDFLMPGFLGTEKVFQDRFAKPIAASRFSKSSSKEQEAGALAIEALHKQVLPFLLRRLKEEVLDDLPPKILQNYYCDLSDLQRRLFEEFTKKEGKTLAEKATTNDKESKQHIFQALQYMRKLCNSPALVMKPEHKQYQDIQHYLSKSNSSLADPAHAPKLNALRDLLLDCGIGTTPSDGAGHGDVPNAAEAVSPHRALIFCQMKEMLDMVQDTVLKKMLPSVQYMRLDGGVEASRRQEIVNKFNSDPSYDVLLLTTSVGGLGLNLTGADTVIFVEHDWNPQKDMQAMDRAHRIGQKKVVNVYRIVTRGTLEEKILSLQRFKIDVASTVVNQQNAGLGTMETDQILDLFNLSTDSADLSNPGGANNDTINEEDAVDATGEVREKGKKGFLDELGELWDERQYQEEFDLDNFLATMKG</sequence>
<evidence type="ECO:0000259" key="20">
    <source>
        <dbReference type="PROSITE" id="PS51192"/>
    </source>
</evidence>
<dbReference type="SMART" id="SM00490">
    <property type="entry name" value="HELICc"/>
    <property type="match status" value="1"/>
</dbReference>
<feature type="domain" description="Helicase ATP-binding" evidence="20">
    <location>
        <begin position="1976"/>
        <end position="2149"/>
    </location>
</feature>
<evidence type="ECO:0000256" key="18">
    <source>
        <dbReference type="ARBA" id="ARBA00081329"/>
    </source>
</evidence>
<dbReference type="GO" id="GO:0005634">
    <property type="term" value="C:nucleus"/>
    <property type="evidence" value="ECO:0007669"/>
    <property type="project" value="UniProtKB-SubCell"/>
</dbReference>
<dbReference type="PANTHER" id="PTHR36498:SF1">
    <property type="entry name" value="TATA-BINDING PROTEIN-ASSOCIATED FACTOR 172"/>
    <property type="match status" value="1"/>
</dbReference>
<feature type="region of interest" description="Disordered" evidence="19">
    <location>
        <begin position="705"/>
        <end position="738"/>
    </location>
</feature>
<dbReference type="FunFam" id="3.40.50.10810:FF:000009">
    <property type="entry name" value="B-TFIID TATA-box-binding protein-associated factor 1"/>
    <property type="match status" value="1"/>
</dbReference>
<dbReference type="OrthoDB" id="10252227at2759"/>
<gene>
    <name evidence="22" type="ORF">GTA08_BOTSDO03579</name>
</gene>
<keyword evidence="7" id="KW-0378">Hydrolase</keyword>
<evidence type="ECO:0000256" key="4">
    <source>
        <dbReference type="ARBA" id="ARBA00022598"/>
    </source>
</evidence>
<dbReference type="GO" id="GO:0003677">
    <property type="term" value="F:DNA binding"/>
    <property type="evidence" value="ECO:0007669"/>
    <property type="project" value="UniProtKB-KW"/>
</dbReference>
<comment type="caution">
    <text evidence="22">The sequence shown here is derived from an EMBL/GenBank/DDBJ whole genome shotgun (WGS) entry which is preliminary data.</text>
</comment>
<feature type="domain" description="Helicase C-terminal" evidence="21">
    <location>
        <begin position="2326"/>
        <end position="2477"/>
    </location>
</feature>
<dbReference type="Gene3D" id="3.40.50.12780">
    <property type="entry name" value="N-terminal domain of ligase-like"/>
    <property type="match status" value="1"/>
</dbReference>
<dbReference type="PROSITE" id="PS51192">
    <property type="entry name" value="HELICASE_ATP_BIND_1"/>
    <property type="match status" value="1"/>
</dbReference>
<reference evidence="22" key="1">
    <citation type="submission" date="2020-04" db="EMBL/GenBank/DDBJ databases">
        <title>Genome Assembly and Annotation of Botryosphaeria dothidea sdau 11-99, a Latent Pathogen of Apple Fruit Ring Rot in China.</title>
        <authorList>
            <person name="Yu C."/>
            <person name="Diao Y."/>
            <person name="Lu Q."/>
            <person name="Zhao J."/>
            <person name="Cui S."/>
            <person name="Peng C."/>
            <person name="He B."/>
            <person name="Liu H."/>
        </authorList>
    </citation>
    <scope>NUCLEOTIDE SEQUENCE [LARGE SCALE GENOMIC DNA]</scope>
    <source>
        <strain evidence="22">Sdau11-99</strain>
    </source>
</reference>
<dbReference type="Gene3D" id="3.40.50.300">
    <property type="entry name" value="P-loop containing nucleotide triphosphate hydrolases"/>
    <property type="match status" value="1"/>
</dbReference>
<dbReference type="GO" id="GO:0016887">
    <property type="term" value="F:ATP hydrolysis activity"/>
    <property type="evidence" value="ECO:0007669"/>
    <property type="project" value="InterPro"/>
</dbReference>
<feature type="region of interest" description="Disordered" evidence="19">
    <location>
        <begin position="812"/>
        <end position="865"/>
    </location>
</feature>
<keyword evidence="10" id="KW-0805">Transcription regulation</keyword>
<evidence type="ECO:0000313" key="23">
    <source>
        <dbReference type="Proteomes" id="UP000572817"/>
    </source>
</evidence>
<dbReference type="InterPro" id="IPR044078">
    <property type="entry name" value="Mot1_ATP-bd"/>
</dbReference>
<keyword evidence="8" id="KW-0347">Helicase</keyword>
<dbReference type="InterPro" id="IPR042099">
    <property type="entry name" value="ANL_N_sf"/>
</dbReference>
<dbReference type="Gene3D" id="1.25.10.10">
    <property type="entry name" value="Leucine-rich Repeat Variant"/>
    <property type="match status" value="2"/>
</dbReference>
<dbReference type="Gene3D" id="3.40.50.10810">
    <property type="entry name" value="Tandem AAA-ATPase domain"/>
    <property type="match status" value="1"/>
</dbReference>
<dbReference type="FunFam" id="3.30.300.30:FF:000008">
    <property type="entry name" value="2,3-dihydroxybenzoate-AMP ligase"/>
    <property type="match status" value="1"/>
</dbReference>
<dbReference type="SUPFAM" id="SSF48371">
    <property type="entry name" value="ARM repeat"/>
    <property type="match status" value="1"/>
</dbReference>
<evidence type="ECO:0000256" key="2">
    <source>
        <dbReference type="ARBA" id="ARBA00006432"/>
    </source>
</evidence>
<dbReference type="SMART" id="SM00487">
    <property type="entry name" value="DEXDc"/>
    <property type="match status" value="1"/>
</dbReference>
<dbReference type="InterPro" id="IPR027417">
    <property type="entry name" value="P-loop_NTPase"/>
</dbReference>
<comment type="similarity">
    <text evidence="3">Belongs to the SNF2/RAD54 helicase family.</text>
</comment>
<comment type="similarity">
    <text evidence="2">Belongs to the ATP-dependent AMP-binding enzyme family.</text>
</comment>
<dbReference type="CDD" id="cd17999">
    <property type="entry name" value="DEXHc_Mot1"/>
    <property type="match status" value="1"/>
</dbReference>
<dbReference type="GO" id="GO:0016874">
    <property type="term" value="F:ligase activity"/>
    <property type="evidence" value="ECO:0007669"/>
    <property type="project" value="UniProtKB-KW"/>
</dbReference>
<dbReference type="FunFam" id="1.25.10.10:FF:000445">
    <property type="entry name" value="Related to MOT1-transcriptional accessory protein"/>
    <property type="match status" value="1"/>
</dbReference>